<dbReference type="InterPro" id="IPR011701">
    <property type="entry name" value="MFS"/>
</dbReference>
<keyword evidence="2" id="KW-0813">Transport</keyword>
<dbReference type="InterPro" id="IPR036259">
    <property type="entry name" value="MFS_trans_sf"/>
</dbReference>
<dbReference type="EMBL" id="ML995811">
    <property type="protein sequence ID" value="KAF2773441.1"/>
    <property type="molecule type" value="Genomic_DNA"/>
</dbReference>
<evidence type="ECO:0000256" key="5">
    <source>
        <dbReference type="ARBA" id="ARBA00023136"/>
    </source>
</evidence>
<feature type="transmembrane region" description="Helical" evidence="6">
    <location>
        <begin position="130"/>
        <end position="150"/>
    </location>
</feature>
<reference evidence="8" key="1">
    <citation type="journal article" date="2020" name="Stud. Mycol.">
        <title>101 Dothideomycetes genomes: a test case for predicting lifestyles and emergence of pathogens.</title>
        <authorList>
            <person name="Haridas S."/>
            <person name="Albert R."/>
            <person name="Binder M."/>
            <person name="Bloem J."/>
            <person name="Labutti K."/>
            <person name="Salamov A."/>
            <person name="Andreopoulos B."/>
            <person name="Baker S."/>
            <person name="Barry K."/>
            <person name="Bills G."/>
            <person name="Bluhm B."/>
            <person name="Cannon C."/>
            <person name="Castanera R."/>
            <person name="Culley D."/>
            <person name="Daum C."/>
            <person name="Ezra D."/>
            <person name="Gonzalez J."/>
            <person name="Henrissat B."/>
            <person name="Kuo A."/>
            <person name="Liang C."/>
            <person name="Lipzen A."/>
            <person name="Lutzoni F."/>
            <person name="Magnuson J."/>
            <person name="Mondo S."/>
            <person name="Nolan M."/>
            <person name="Ohm R."/>
            <person name="Pangilinan J."/>
            <person name="Park H.-J."/>
            <person name="Ramirez L."/>
            <person name="Alfaro M."/>
            <person name="Sun H."/>
            <person name="Tritt A."/>
            <person name="Yoshinaga Y."/>
            <person name="Zwiers L.-H."/>
            <person name="Turgeon B."/>
            <person name="Goodwin S."/>
            <person name="Spatafora J."/>
            <person name="Crous P."/>
            <person name="Grigoriev I."/>
        </authorList>
    </citation>
    <scope>NUCLEOTIDE SEQUENCE</scope>
    <source>
        <strain evidence="8">CBS 116005</strain>
    </source>
</reference>
<organism evidence="8 9">
    <name type="scientific">Teratosphaeria nubilosa</name>
    <dbReference type="NCBI Taxonomy" id="161662"/>
    <lineage>
        <taxon>Eukaryota</taxon>
        <taxon>Fungi</taxon>
        <taxon>Dikarya</taxon>
        <taxon>Ascomycota</taxon>
        <taxon>Pezizomycotina</taxon>
        <taxon>Dothideomycetes</taxon>
        <taxon>Dothideomycetidae</taxon>
        <taxon>Mycosphaerellales</taxon>
        <taxon>Teratosphaeriaceae</taxon>
        <taxon>Teratosphaeria</taxon>
    </lineage>
</organism>
<evidence type="ECO:0000259" key="7">
    <source>
        <dbReference type="PROSITE" id="PS50850"/>
    </source>
</evidence>
<evidence type="ECO:0000256" key="4">
    <source>
        <dbReference type="ARBA" id="ARBA00022989"/>
    </source>
</evidence>
<evidence type="ECO:0000256" key="6">
    <source>
        <dbReference type="SAM" id="Phobius"/>
    </source>
</evidence>
<dbReference type="PANTHER" id="PTHR43791">
    <property type="entry name" value="PERMEASE-RELATED"/>
    <property type="match status" value="1"/>
</dbReference>
<evidence type="ECO:0000256" key="1">
    <source>
        <dbReference type="ARBA" id="ARBA00004141"/>
    </source>
</evidence>
<name>A0A6G1LKG8_9PEZI</name>
<evidence type="ECO:0000313" key="9">
    <source>
        <dbReference type="Proteomes" id="UP000799436"/>
    </source>
</evidence>
<feature type="transmembrane region" description="Helical" evidence="6">
    <location>
        <begin position="421"/>
        <end position="442"/>
    </location>
</feature>
<proteinExistence type="predicted"/>
<keyword evidence="3 6" id="KW-0812">Transmembrane</keyword>
<feature type="transmembrane region" description="Helical" evidence="6">
    <location>
        <begin position="62"/>
        <end position="81"/>
    </location>
</feature>
<feature type="transmembrane region" description="Helical" evidence="6">
    <location>
        <begin position="190"/>
        <end position="211"/>
    </location>
</feature>
<feature type="transmembrane region" description="Helical" evidence="6">
    <location>
        <begin position="297"/>
        <end position="322"/>
    </location>
</feature>
<dbReference type="GO" id="GO:0022857">
    <property type="term" value="F:transmembrane transporter activity"/>
    <property type="evidence" value="ECO:0007669"/>
    <property type="project" value="InterPro"/>
</dbReference>
<protein>
    <submittedName>
        <fullName evidence="8">Putative MFS transporter</fullName>
    </submittedName>
</protein>
<dbReference type="SUPFAM" id="SSF103473">
    <property type="entry name" value="MFS general substrate transporter"/>
    <property type="match status" value="1"/>
</dbReference>
<comment type="subcellular location">
    <subcellularLocation>
        <location evidence="1">Membrane</location>
        <topology evidence="1">Multi-pass membrane protein</topology>
    </subcellularLocation>
</comment>
<feature type="transmembrane region" description="Helical" evidence="6">
    <location>
        <begin position="101"/>
        <end position="123"/>
    </location>
</feature>
<sequence length="499" mass="55221">MAATSAISRKVSSTKPHLNGKAQSVAYQDEGDVSDKGFADVNDGVAVQDHDLERRLRRKVDLRLCTIAGLLCSLDLLDSGVLSSASVTSMIKDLDLTGNRFSVAIFIFTIASICFQFPSTIAVRTFGPKLWFATITTTFGLLTMCTAFVHSWKEMMALRVLLGIAMSGIYPGLSYLISSWYLRKEHQTRFALVQSGEVTILATGSIVNFGLNQLDGRGGLAGWRWMFLVQGLVTIVLGVVTYFWIVDFPDQAHKSFWFLTAEEQELAVSRIQKDRKDAHVEPFTWAGVLVYAKDIKLYGYALMIFMTNLVTTSLAYFMPIILEDGMGYGQNASIILSAPPYYWAIVPVMVTSLISDRYRIRAPIILFNCICLIIGFCMLGFVEQVAARYVGAFLATGAYVSNWAGINAYYQNNITGQWKRVYAAAIVTAMSGAGAVAGSYIVKQNEAPWYPTAVWTSIGSHIVIIAIVAILSAYFFWANKRQLAGKAILERTEGFRYTI</sequence>
<feature type="transmembrane region" description="Helical" evidence="6">
    <location>
        <begin position="334"/>
        <end position="355"/>
    </location>
</feature>
<feature type="transmembrane region" description="Helical" evidence="6">
    <location>
        <begin position="454"/>
        <end position="477"/>
    </location>
</feature>
<dbReference type="OrthoDB" id="2962993at2759"/>
<feature type="transmembrane region" description="Helical" evidence="6">
    <location>
        <begin position="362"/>
        <end position="382"/>
    </location>
</feature>
<dbReference type="GO" id="GO:0016020">
    <property type="term" value="C:membrane"/>
    <property type="evidence" value="ECO:0007669"/>
    <property type="project" value="UniProtKB-SubCell"/>
</dbReference>
<dbReference type="Pfam" id="PF07690">
    <property type="entry name" value="MFS_1"/>
    <property type="match status" value="1"/>
</dbReference>
<feature type="transmembrane region" description="Helical" evidence="6">
    <location>
        <begin position="223"/>
        <end position="245"/>
    </location>
</feature>
<evidence type="ECO:0000313" key="8">
    <source>
        <dbReference type="EMBL" id="KAF2773441.1"/>
    </source>
</evidence>
<evidence type="ECO:0000256" key="3">
    <source>
        <dbReference type="ARBA" id="ARBA00022692"/>
    </source>
</evidence>
<dbReference type="InterPro" id="IPR020846">
    <property type="entry name" value="MFS_dom"/>
</dbReference>
<accession>A0A6G1LKG8</accession>
<dbReference type="Proteomes" id="UP000799436">
    <property type="component" value="Unassembled WGS sequence"/>
</dbReference>
<dbReference type="AlphaFoldDB" id="A0A6G1LKG8"/>
<keyword evidence="4 6" id="KW-1133">Transmembrane helix</keyword>
<dbReference type="PANTHER" id="PTHR43791:SF58">
    <property type="entry name" value="TRANSPORTER, PUTATIVE (AFU_ORTHOLOGUE AFUA_8G04470)-RELATED"/>
    <property type="match status" value="1"/>
</dbReference>
<feature type="domain" description="Major facilitator superfamily (MFS) profile" evidence="7">
    <location>
        <begin position="64"/>
        <end position="481"/>
    </location>
</feature>
<feature type="transmembrane region" description="Helical" evidence="6">
    <location>
        <begin position="388"/>
        <end position="409"/>
    </location>
</feature>
<keyword evidence="9" id="KW-1185">Reference proteome</keyword>
<dbReference type="PROSITE" id="PS50850">
    <property type="entry name" value="MFS"/>
    <property type="match status" value="1"/>
</dbReference>
<feature type="transmembrane region" description="Helical" evidence="6">
    <location>
        <begin position="156"/>
        <end position="178"/>
    </location>
</feature>
<gene>
    <name evidence="8" type="ORF">EJ03DRAFT_265056</name>
</gene>
<keyword evidence="5 6" id="KW-0472">Membrane</keyword>
<evidence type="ECO:0000256" key="2">
    <source>
        <dbReference type="ARBA" id="ARBA00022448"/>
    </source>
</evidence>
<dbReference type="Gene3D" id="1.20.1250.20">
    <property type="entry name" value="MFS general substrate transporter like domains"/>
    <property type="match status" value="2"/>
</dbReference>